<dbReference type="PANTHER" id="PTHR40640">
    <property type="entry name" value="ANCHORED GLYCOPROTEIN, PUTATIVE (AFU_ORTHOLOGUE AFUA_8G04860)-RELATED"/>
    <property type="match status" value="1"/>
</dbReference>
<feature type="chain" id="PRO_5040125247" evidence="2">
    <location>
        <begin position="18"/>
        <end position="193"/>
    </location>
</feature>
<feature type="region of interest" description="Disordered" evidence="1">
    <location>
        <begin position="141"/>
        <end position="165"/>
    </location>
</feature>
<evidence type="ECO:0000256" key="2">
    <source>
        <dbReference type="SAM" id="SignalP"/>
    </source>
</evidence>
<dbReference type="EMBL" id="JAIZPD010000004">
    <property type="protein sequence ID" value="KAH0964687.1"/>
    <property type="molecule type" value="Genomic_DNA"/>
</dbReference>
<dbReference type="PANTHER" id="PTHR40640:SF1">
    <property type="entry name" value="ANCHORED GLYCOPROTEIN, PUTATIVE (AFU_ORTHOLOGUE AFUA_8G04860)-RELATED"/>
    <property type="match status" value="1"/>
</dbReference>
<dbReference type="OrthoDB" id="4991875at2759"/>
<gene>
    <name evidence="3" type="ORF">HRG_05115</name>
</gene>
<dbReference type="GeneID" id="68354244"/>
<evidence type="ECO:0000313" key="4">
    <source>
        <dbReference type="Proteomes" id="UP000824596"/>
    </source>
</evidence>
<reference evidence="3" key="1">
    <citation type="submission" date="2021-09" db="EMBL/GenBank/DDBJ databases">
        <title>A high-quality genome of the endoparasitic fungus Hirsutella rhossiliensis with a comparison of Hirsutella genomes reveals transposable elements contributing to genome size variation.</title>
        <authorList>
            <person name="Lin R."/>
            <person name="Jiao Y."/>
            <person name="Sun X."/>
            <person name="Ling J."/>
            <person name="Xie B."/>
            <person name="Cheng X."/>
        </authorList>
    </citation>
    <scope>NUCLEOTIDE SEQUENCE</scope>
    <source>
        <strain evidence="3">HR02</strain>
    </source>
</reference>
<keyword evidence="4" id="KW-1185">Reference proteome</keyword>
<feature type="signal peptide" evidence="2">
    <location>
        <begin position="1"/>
        <end position="17"/>
    </location>
</feature>
<evidence type="ECO:0000313" key="3">
    <source>
        <dbReference type="EMBL" id="KAH0964687.1"/>
    </source>
</evidence>
<protein>
    <submittedName>
        <fullName evidence="3">Uncharacterized protein</fullName>
    </submittedName>
</protein>
<evidence type="ECO:0000256" key="1">
    <source>
        <dbReference type="SAM" id="MobiDB-lite"/>
    </source>
</evidence>
<proteinExistence type="predicted"/>
<keyword evidence="2" id="KW-0732">Signal</keyword>
<organism evidence="3 4">
    <name type="scientific">Hirsutella rhossiliensis</name>
    <dbReference type="NCBI Taxonomy" id="111463"/>
    <lineage>
        <taxon>Eukaryota</taxon>
        <taxon>Fungi</taxon>
        <taxon>Dikarya</taxon>
        <taxon>Ascomycota</taxon>
        <taxon>Pezizomycotina</taxon>
        <taxon>Sordariomycetes</taxon>
        <taxon>Hypocreomycetidae</taxon>
        <taxon>Hypocreales</taxon>
        <taxon>Ophiocordycipitaceae</taxon>
        <taxon>Hirsutella</taxon>
    </lineage>
</organism>
<dbReference type="Proteomes" id="UP000824596">
    <property type="component" value="Unassembled WGS sequence"/>
</dbReference>
<name>A0A9P8N158_9HYPO</name>
<sequence length="193" mass="20738">MTRSLALLAALAGAALAADHSHTSVDVLLFGSSANNLVASVVDADSTATTLAINCDPRARSRDCNRRDTWTIVQGPRTFSGHLDHKMRDGNNRANRVEVSCQLDPNRNTASCNYANQNQASTILNDYMRYMTPVRVTDGADKLRAQRPPRFPSATRWPGDDDDEYRSRNVAAPAVTAPAMLAGAAAVVGALVL</sequence>
<comment type="caution">
    <text evidence="3">The sequence shown here is derived from an EMBL/GenBank/DDBJ whole genome shotgun (WGS) entry which is preliminary data.</text>
</comment>
<accession>A0A9P8N158</accession>
<dbReference type="RefSeq" id="XP_044722200.1">
    <property type="nucleotide sequence ID" value="XM_044863586.1"/>
</dbReference>
<dbReference type="AlphaFoldDB" id="A0A9P8N158"/>